<dbReference type="EMBL" id="MUXE01000036">
    <property type="protein sequence ID" value="PUE63323.1"/>
    <property type="molecule type" value="Genomic_DNA"/>
</dbReference>
<dbReference type="PANTHER" id="PTHR33055:SF15">
    <property type="entry name" value="TRANSPOSASE-RELATED"/>
    <property type="match status" value="1"/>
</dbReference>
<dbReference type="InterPro" id="IPR003346">
    <property type="entry name" value="Transposase_20"/>
</dbReference>
<dbReference type="InterPro" id="IPR047650">
    <property type="entry name" value="Transpos_IS110"/>
</dbReference>
<dbReference type="Pfam" id="PF02371">
    <property type="entry name" value="Transposase_20"/>
    <property type="match status" value="1"/>
</dbReference>
<gene>
    <name evidence="4" type="ORF">B0174_11935</name>
</gene>
<dbReference type="Proteomes" id="UP000251135">
    <property type="component" value="Unassembled WGS sequence"/>
</dbReference>
<evidence type="ECO:0000313" key="5">
    <source>
        <dbReference type="Proteomes" id="UP000251135"/>
    </source>
</evidence>
<evidence type="ECO:0000256" key="1">
    <source>
        <dbReference type="SAM" id="Coils"/>
    </source>
</evidence>
<feature type="coiled-coil region" evidence="1">
    <location>
        <begin position="238"/>
        <end position="265"/>
    </location>
</feature>
<dbReference type="GO" id="GO:0003677">
    <property type="term" value="F:DNA binding"/>
    <property type="evidence" value="ECO:0007669"/>
    <property type="project" value="InterPro"/>
</dbReference>
<proteinExistence type="predicted"/>
<dbReference type="OrthoDB" id="9790935at2"/>
<sequence length="416" mass="47366">MHYVGIDIAKNFHVVTIIDENEVKVFKKAFRVENDLDGYTGFIEKLETISPDKTNFIIGIEATGIYGENLLEFLKLKAYNVKLLNPFQTSRYREQTTMKKVKNDNIDSLMIALFLKDGKYSEGYVTDDEYQSLRTLYRNRTTIQSDMQDLKKRILTNLAVTFPEFEYIVNPFTNIGLALLDKYPTAEHYKHSSVDRIVKVFRHIQGNNFTSEKAKQILEASKQSVYSGKAKDARAIAIKSSIRLLQMYLQEIEILEQEIFSLLEKQNISTQKFEEDMKTDDKTTTLINNLKSIPGVAERTIAAIISECGDLTRFPTTAKFIGYLGLFPTENSSGNSKNTGHLSKRGSSIAKHALYMSAVGCLLHNPELKTLYDTKKSQGKSKKESLIVVSRKLATIIYAIFKYNTPYNPNRVFAKS</sequence>
<organism evidence="4 5">
    <name type="scientific">Arcobacter caeni</name>
    <dbReference type="NCBI Taxonomy" id="1912877"/>
    <lineage>
        <taxon>Bacteria</taxon>
        <taxon>Pseudomonadati</taxon>
        <taxon>Campylobacterota</taxon>
        <taxon>Epsilonproteobacteria</taxon>
        <taxon>Campylobacterales</taxon>
        <taxon>Arcobacteraceae</taxon>
        <taxon>Arcobacter</taxon>
    </lineage>
</organism>
<feature type="domain" description="Transposase IS110-like N-terminal" evidence="2">
    <location>
        <begin position="4"/>
        <end position="163"/>
    </location>
</feature>
<dbReference type="GO" id="GO:0004803">
    <property type="term" value="F:transposase activity"/>
    <property type="evidence" value="ECO:0007669"/>
    <property type="project" value="InterPro"/>
</dbReference>
<accession>A0A363CWB3</accession>
<comment type="caution">
    <text evidence="4">The sequence shown here is derived from an EMBL/GenBank/DDBJ whole genome shotgun (WGS) entry which is preliminary data.</text>
</comment>
<name>A0A363CWB3_9BACT</name>
<evidence type="ECO:0000259" key="2">
    <source>
        <dbReference type="Pfam" id="PF01548"/>
    </source>
</evidence>
<feature type="domain" description="Transposase IS116/IS110/IS902 C-terminal" evidence="3">
    <location>
        <begin position="289"/>
        <end position="372"/>
    </location>
</feature>
<dbReference type="InterPro" id="IPR002525">
    <property type="entry name" value="Transp_IS110-like_N"/>
</dbReference>
<keyword evidence="1" id="KW-0175">Coiled coil</keyword>
<keyword evidence="5" id="KW-1185">Reference proteome</keyword>
<dbReference type="NCBIfam" id="NF033542">
    <property type="entry name" value="transpos_IS110"/>
    <property type="match status" value="1"/>
</dbReference>
<dbReference type="Pfam" id="PF01548">
    <property type="entry name" value="DEDD_Tnp_IS110"/>
    <property type="match status" value="1"/>
</dbReference>
<evidence type="ECO:0000259" key="3">
    <source>
        <dbReference type="Pfam" id="PF02371"/>
    </source>
</evidence>
<reference evidence="4 5" key="1">
    <citation type="submission" date="2017-02" db="EMBL/GenBank/DDBJ databases">
        <title>Arcobacter caeni sp. nov, a new Arcobacter species isolated from reclaimed water.</title>
        <authorList>
            <person name="Figueras M.J."/>
            <person name="Perez-Cataluna A."/>
            <person name="Salas-Masso N."/>
        </authorList>
    </citation>
    <scope>NUCLEOTIDE SEQUENCE [LARGE SCALE GENOMIC DNA]</scope>
    <source>
        <strain evidence="4 5">RW17-10</strain>
    </source>
</reference>
<dbReference type="GO" id="GO:0006313">
    <property type="term" value="P:DNA transposition"/>
    <property type="evidence" value="ECO:0007669"/>
    <property type="project" value="InterPro"/>
</dbReference>
<dbReference type="AlphaFoldDB" id="A0A363CWB3"/>
<protein>
    <submittedName>
        <fullName evidence="4">Uncharacterized protein</fullName>
    </submittedName>
</protein>
<evidence type="ECO:0000313" key="4">
    <source>
        <dbReference type="EMBL" id="PUE63323.1"/>
    </source>
</evidence>
<dbReference type="RefSeq" id="WP_108561344.1">
    <property type="nucleotide sequence ID" value="NZ_MUXE01000036.1"/>
</dbReference>
<dbReference type="PANTHER" id="PTHR33055">
    <property type="entry name" value="TRANSPOSASE FOR INSERTION SEQUENCE ELEMENT IS1111A"/>
    <property type="match status" value="1"/>
</dbReference>